<feature type="transmembrane region" description="Helical" evidence="5">
    <location>
        <begin position="25"/>
        <end position="46"/>
    </location>
</feature>
<dbReference type="PANTHER" id="PTHR30520">
    <property type="entry name" value="FORMATE TRANSPORTER-RELATED"/>
    <property type="match status" value="1"/>
</dbReference>
<protein>
    <submittedName>
        <fullName evidence="6">Formate/nitrite transporter</fullName>
    </submittedName>
</protein>
<sequence length="268" mass="28546">MSLNELAHGAVNKKVLLMDHDHGRYVVRSILAGVYLTLGTAFAAIAGNVMEKVSPGNGLGALTFGVLFGLGLFAIVILNTELATGTMMFASYGATTGQISWGKALQLMIVSTVWNLVGAILIAAILGMSAKFSDFDTSHLVATLTTGKLEKPWYNWLFEGIAANFIVNMAIIGALFAKDLVSKFFVILPIIGIFVSLGLEHIIANFSLMTIAGFSGLFNGGVYPEGWSLGMVLANWAVVWLGNAIGGGLIMGGVYAWLNQSKDEVYRD</sequence>
<keyword evidence="7" id="KW-1185">Reference proteome</keyword>
<dbReference type="Proteomes" id="UP001180840">
    <property type="component" value="Unassembled WGS sequence"/>
</dbReference>
<dbReference type="EMBL" id="JAVDXZ010000001">
    <property type="protein sequence ID" value="MDR7328528.1"/>
    <property type="molecule type" value="Genomic_DNA"/>
</dbReference>
<reference evidence="6" key="1">
    <citation type="submission" date="2023-07" db="EMBL/GenBank/DDBJ databases">
        <title>Sequencing the genomes of 1000 actinobacteria strains.</title>
        <authorList>
            <person name="Klenk H.-P."/>
        </authorList>
    </citation>
    <scope>NUCLEOTIDE SEQUENCE</scope>
    <source>
        <strain evidence="6">DSM 107476</strain>
    </source>
</reference>
<evidence type="ECO:0000313" key="6">
    <source>
        <dbReference type="EMBL" id="MDR7328528.1"/>
    </source>
</evidence>
<dbReference type="InterPro" id="IPR000292">
    <property type="entry name" value="For/NO2_transpt"/>
</dbReference>
<proteinExistence type="predicted"/>
<keyword evidence="2 5" id="KW-0812">Transmembrane</keyword>
<dbReference type="Gene3D" id="1.20.1080.10">
    <property type="entry name" value="Glycerol uptake facilitator protein"/>
    <property type="match status" value="1"/>
</dbReference>
<evidence type="ECO:0000256" key="3">
    <source>
        <dbReference type="ARBA" id="ARBA00022989"/>
    </source>
</evidence>
<evidence type="ECO:0000256" key="2">
    <source>
        <dbReference type="ARBA" id="ARBA00022692"/>
    </source>
</evidence>
<dbReference type="RefSeq" id="WP_290197399.1">
    <property type="nucleotide sequence ID" value="NZ_CP047654.1"/>
</dbReference>
<keyword evidence="4 5" id="KW-0472">Membrane</keyword>
<feature type="transmembrane region" description="Helical" evidence="5">
    <location>
        <begin position="58"/>
        <end position="78"/>
    </location>
</feature>
<evidence type="ECO:0000256" key="4">
    <source>
        <dbReference type="ARBA" id="ARBA00023136"/>
    </source>
</evidence>
<keyword evidence="3 5" id="KW-1133">Transmembrane helix</keyword>
<evidence type="ECO:0000313" key="7">
    <source>
        <dbReference type="Proteomes" id="UP001180840"/>
    </source>
</evidence>
<gene>
    <name evidence="6" type="ORF">J2S39_000204</name>
</gene>
<comment type="caution">
    <text evidence="6">The sequence shown here is derived from an EMBL/GenBank/DDBJ whole genome shotgun (WGS) entry which is preliminary data.</text>
</comment>
<dbReference type="Pfam" id="PF01226">
    <property type="entry name" value="Form_Nir_trans"/>
    <property type="match status" value="1"/>
</dbReference>
<organism evidence="6 7">
    <name type="scientific">Corynebacterium guangdongense</name>
    <dbReference type="NCBI Taxonomy" id="1783348"/>
    <lineage>
        <taxon>Bacteria</taxon>
        <taxon>Bacillati</taxon>
        <taxon>Actinomycetota</taxon>
        <taxon>Actinomycetes</taxon>
        <taxon>Mycobacteriales</taxon>
        <taxon>Corynebacteriaceae</taxon>
        <taxon>Corynebacterium</taxon>
    </lineage>
</organism>
<comment type="subcellular location">
    <subcellularLocation>
        <location evidence="1">Membrane</location>
        <topology evidence="1">Multi-pass membrane protein</topology>
    </subcellularLocation>
</comment>
<accession>A0ABU1ZVY3</accession>
<feature type="transmembrane region" description="Helical" evidence="5">
    <location>
        <begin position="184"/>
        <end position="217"/>
    </location>
</feature>
<feature type="transmembrane region" description="Helical" evidence="5">
    <location>
        <begin position="113"/>
        <end position="133"/>
    </location>
</feature>
<evidence type="ECO:0000256" key="5">
    <source>
        <dbReference type="SAM" id="Phobius"/>
    </source>
</evidence>
<name>A0ABU1ZVY3_9CORY</name>
<evidence type="ECO:0000256" key="1">
    <source>
        <dbReference type="ARBA" id="ARBA00004141"/>
    </source>
</evidence>
<dbReference type="PANTHER" id="PTHR30520:SF8">
    <property type="entry name" value="NITRITE TRANSPORTER NIRC"/>
    <property type="match status" value="1"/>
</dbReference>
<dbReference type="InterPro" id="IPR023271">
    <property type="entry name" value="Aquaporin-like"/>
</dbReference>
<feature type="transmembrane region" description="Helical" evidence="5">
    <location>
        <begin position="237"/>
        <end position="258"/>
    </location>
</feature>
<feature type="transmembrane region" description="Helical" evidence="5">
    <location>
        <begin position="153"/>
        <end position="177"/>
    </location>
</feature>